<feature type="region of interest" description="Disordered" evidence="1">
    <location>
        <begin position="94"/>
        <end position="129"/>
    </location>
</feature>
<reference evidence="3 4" key="1">
    <citation type="submission" date="2024-11" db="EMBL/GenBank/DDBJ databases">
        <title>A near-complete genome assembly of Cinchona calisaya.</title>
        <authorList>
            <person name="Lian D.C."/>
            <person name="Zhao X.W."/>
            <person name="Wei L."/>
        </authorList>
    </citation>
    <scope>NUCLEOTIDE SEQUENCE [LARGE SCALE GENOMIC DNA]</scope>
    <source>
        <tissue evidence="3">Nenye</tissue>
    </source>
</reference>
<gene>
    <name evidence="3" type="ORF">ACH5RR_008558</name>
</gene>
<dbReference type="Proteomes" id="UP001630127">
    <property type="component" value="Unassembled WGS sequence"/>
</dbReference>
<feature type="domain" description="Transposase MuDR plant" evidence="2">
    <location>
        <begin position="244"/>
        <end position="307"/>
    </location>
</feature>
<evidence type="ECO:0000256" key="1">
    <source>
        <dbReference type="SAM" id="MobiDB-lite"/>
    </source>
</evidence>
<evidence type="ECO:0000259" key="2">
    <source>
        <dbReference type="Pfam" id="PF03108"/>
    </source>
</evidence>
<dbReference type="InterPro" id="IPR004332">
    <property type="entry name" value="Transposase_MuDR"/>
</dbReference>
<sequence>MSFLLDSGSADIGWQQCDFLGEQKCLLWKYIMVIRIVHHPKRSYYHKYASYRMAVGEFALLNSDLAVMEMLGMFSDKPFIHVYIDEVAANDQNLGNGENVNQNDDLGQDGNDQNVNQNVDGDIINSDESGESYIVDSDESTEHDSDFEYFLDGDTLNDSCSIDDDGVVNDEVSHNINLGEYPAYVELIRDDYASSQNSRKEGHEVENENIVDLDVLEIALNSSEDENREHFPEFNEEKDMANPQIEVGRVFSTVEVYRRALRMFSIENGFELKFIKNNPDKVTAICIRNSRWRIHASFYHKTKAFQVKSIHGTPHWCPWSYNSRSPSAKWLCNNFHKELADDREWRLKGFRRIIRRRFKLHVSKWKIYRAKN</sequence>
<comment type="caution">
    <text evidence="3">The sequence shown here is derived from an EMBL/GenBank/DDBJ whole genome shotgun (WGS) entry which is preliminary data.</text>
</comment>
<dbReference type="PANTHER" id="PTHR31973">
    <property type="entry name" value="POLYPROTEIN, PUTATIVE-RELATED"/>
    <property type="match status" value="1"/>
</dbReference>
<dbReference type="EMBL" id="JBJUIK010000004">
    <property type="protein sequence ID" value="KAL3529236.1"/>
    <property type="molecule type" value="Genomic_DNA"/>
</dbReference>
<protein>
    <recommendedName>
        <fullName evidence="2">Transposase MuDR plant domain-containing protein</fullName>
    </recommendedName>
</protein>
<feature type="compositionally biased region" description="Low complexity" evidence="1">
    <location>
        <begin position="99"/>
        <end position="122"/>
    </location>
</feature>
<dbReference type="PANTHER" id="PTHR31973:SF189">
    <property type="entry name" value="TRANSPOSASE, MUDR, PLANT, MULE TRANSPOSASE DOMAIN PROTEIN-RELATED"/>
    <property type="match status" value="1"/>
</dbReference>
<accession>A0ABD3ABT4</accession>
<evidence type="ECO:0000313" key="4">
    <source>
        <dbReference type="Proteomes" id="UP001630127"/>
    </source>
</evidence>
<dbReference type="Pfam" id="PF03108">
    <property type="entry name" value="DBD_Tnp_Mut"/>
    <property type="match status" value="1"/>
</dbReference>
<dbReference type="AlphaFoldDB" id="A0ABD3ABT4"/>
<evidence type="ECO:0000313" key="3">
    <source>
        <dbReference type="EMBL" id="KAL3529236.1"/>
    </source>
</evidence>
<name>A0ABD3ABT4_9GENT</name>
<organism evidence="3 4">
    <name type="scientific">Cinchona calisaya</name>
    <dbReference type="NCBI Taxonomy" id="153742"/>
    <lineage>
        <taxon>Eukaryota</taxon>
        <taxon>Viridiplantae</taxon>
        <taxon>Streptophyta</taxon>
        <taxon>Embryophyta</taxon>
        <taxon>Tracheophyta</taxon>
        <taxon>Spermatophyta</taxon>
        <taxon>Magnoliopsida</taxon>
        <taxon>eudicotyledons</taxon>
        <taxon>Gunneridae</taxon>
        <taxon>Pentapetalae</taxon>
        <taxon>asterids</taxon>
        <taxon>lamiids</taxon>
        <taxon>Gentianales</taxon>
        <taxon>Rubiaceae</taxon>
        <taxon>Cinchonoideae</taxon>
        <taxon>Cinchoneae</taxon>
        <taxon>Cinchona</taxon>
    </lineage>
</organism>
<keyword evidence="4" id="KW-1185">Reference proteome</keyword>
<proteinExistence type="predicted"/>